<accession>A0A9Q1JMY4</accession>
<dbReference type="AlphaFoldDB" id="A0A9Q1JMY4"/>
<comment type="caution">
    <text evidence="2">The sequence shown here is derived from an EMBL/GenBank/DDBJ whole genome shotgun (WGS) entry which is preliminary data.</text>
</comment>
<reference evidence="2" key="1">
    <citation type="submission" date="2022-04" db="EMBL/GenBank/DDBJ databases">
        <title>Carnegiea gigantea Genome sequencing and assembly v2.</title>
        <authorList>
            <person name="Copetti D."/>
            <person name="Sanderson M.J."/>
            <person name="Burquez A."/>
            <person name="Wojciechowski M.F."/>
        </authorList>
    </citation>
    <scope>NUCLEOTIDE SEQUENCE</scope>
    <source>
        <strain evidence="2">SGP5-SGP5p</strain>
        <tissue evidence="2">Aerial part</tissue>
    </source>
</reference>
<keyword evidence="3" id="KW-1185">Reference proteome</keyword>
<organism evidence="2 3">
    <name type="scientific">Carnegiea gigantea</name>
    <dbReference type="NCBI Taxonomy" id="171969"/>
    <lineage>
        <taxon>Eukaryota</taxon>
        <taxon>Viridiplantae</taxon>
        <taxon>Streptophyta</taxon>
        <taxon>Embryophyta</taxon>
        <taxon>Tracheophyta</taxon>
        <taxon>Spermatophyta</taxon>
        <taxon>Magnoliopsida</taxon>
        <taxon>eudicotyledons</taxon>
        <taxon>Gunneridae</taxon>
        <taxon>Pentapetalae</taxon>
        <taxon>Caryophyllales</taxon>
        <taxon>Cactineae</taxon>
        <taxon>Cactaceae</taxon>
        <taxon>Cactoideae</taxon>
        <taxon>Echinocereeae</taxon>
        <taxon>Carnegiea</taxon>
    </lineage>
</organism>
<sequence length="174" mass="18428">MILFPNFTGTEQAAEYVWDTLRWPLRESSALCPNPLPKDYHGLCLGFDLGVATQYAHNFNIPEMVQAIFYAMVLNDAVELGLSCRIDAQRMAKTKFTPRIKTPDELLAEGTTEGNFYSALGSQRLGAEVLSTSSSSSSVGTSASSSSDGASISSSSDGSSASSSSDEASTSSSK</sequence>
<evidence type="ECO:0000256" key="1">
    <source>
        <dbReference type="SAM" id="MobiDB-lite"/>
    </source>
</evidence>
<dbReference type="EMBL" id="JAKOGI010001509">
    <property type="protein sequence ID" value="KAJ8425255.1"/>
    <property type="molecule type" value="Genomic_DNA"/>
</dbReference>
<protein>
    <submittedName>
        <fullName evidence="2">Uncharacterized protein</fullName>
    </submittedName>
</protein>
<gene>
    <name evidence="2" type="ORF">Cgig2_015862</name>
</gene>
<dbReference type="Proteomes" id="UP001153076">
    <property type="component" value="Unassembled WGS sequence"/>
</dbReference>
<name>A0A9Q1JMY4_9CARY</name>
<proteinExistence type="predicted"/>
<evidence type="ECO:0000313" key="2">
    <source>
        <dbReference type="EMBL" id="KAJ8425255.1"/>
    </source>
</evidence>
<evidence type="ECO:0000313" key="3">
    <source>
        <dbReference type="Proteomes" id="UP001153076"/>
    </source>
</evidence>
<feature type="region of interest" description="Disordered" evidence="1">
    <location>
        <begin position="131"/>
        <end position="174"/>
    </location>
</feature>